<evidence type="ECO:0000256" key="1">
    <source>
        <dbReference type="ARBA" id="ARBA00022603"/>
    </source>
</evidence>
<dbReference type="GO" id="GO:0008168">
    <property type="term" value="F:methyltransferase activity"/>
    <property type="evidence" value="ECO:0007669"/>
    <property type="project" value="UniProtKB-KW"/>
</dbReference>
<dbReference type="SUPFAM" id="SSF53335">
    <property type="entry name" value="S-adenosyl-L-methionine-dependent methyltransferases"/>
    <property type="match status" value="1"/>
</dbReference>
<dbReference type="AlphaFoldDB" id="A0A5C5WEF6"/>
<dbReference type="InterPro" id="IPR029063">
    <property type="entry name" value="SAM-dependent_MTases_sf"/>
</dbReference>
<dbReference type="RefSeq" id="WP_146571493.1">
    <property type="nucleotide sequence ID" value="NZ_SJPH01000001.1"/>
</dbReference>
<evidence type="ECO:0000313" key="5">
    <source>
        <dbReference type="EMBL" id="TWT49000.1"/>
    </source>
</evidence>
<keyword evidence="3" id="KW-0949">S-adenosyl-L-methionine</keyword>
<dbReference type="OrthoDB" id="278023at2"/>
<evidence type="ECO:0000256" key="2">
    <source>
        <dbReference type="ARBA" id="ARBA00022679"/>
    </source>
</evidence>
<dbReference type="PANTHER" id="PTHR43464">
    <property type="entry name" value="METHYLTRANSFERASE"/>
    <property type="match status" value="1"/>
</dbReference>
<evidence type="ECO:0000256" key="3">
    <source>
        <dbReference type="ARBA" id="ARBA00022691"/>
    </source>
</evidence>
<dbReference type="Proteomes" id="UP000318995">
    <property type="component" value="Unassembled WGS sequence"/>
</dbReference>
<name>A0A5C5WEF6_9BACT</name>
<comment type="caution">
    <text evidence="5">The sequence shown here is derived from an EMBL/GenBank/DDBJ whole genome shotgun (WGS) entry which is preliminary data.</text>
</comment>
<accession>A0A5C5WEF6</accession>
<gene>
    <name evidence="5" type="primary">tehB</name>
    <name evidence="5" type="ORF">Pla111_07780</name>
</gene>
<organism evidence="5 6">
    <name type="scientific">Botrimarina hoheduenensis</name>
    <dbReference type="NCBI Taxonomy" id="2528000"/>
    <lineage>
        <taxon>Bacteria</taxon>
        <taxon>Pseudomonadati</taxon>
        <taxon>Planctomycetota</taxon>
        <taxon>Planctomycetia</taxon>
        <taxon>Pirellulales</taxon>
        <taxon>Lacipirellulaceae</taxon>
        <taxon>Botrimarina</taxon>
    </lineage>
</organism>
<sequence>MIAERSVCEPRQLARDQWNREYSTGKIIPSSSRSSPAKALTLFEHTGAFGEGGNALDAGCGNGRNAIYLAELGWNLTAVDASPAAVEIATRSVRRSSVTSRVCVNEQVLGEVWPYADETFDLVLDSYVLCHYSDEEFIHSYLRQMRRTLSPDGIAYSAFFSTSDSYYRAVGLPVADCSNTVVDPHNGLRKRLYEFDELSSLLGEYFKIEAKVDFRFDDTCIGERYERSVLAFLMRR</sequence>
<dbReference type="PANTHER" id="PTHR43464:SF19">
    <property type="entry name" value="UBIQUINONE BIOSYNTHESIS O-METHYLTRANSFERASE, MITOCHONDRIAL"/>
    <property type="match status" value="1"/>
</dbReference>
<dbReference type="Pfam" id="PF13649">
    <property type="entry name" value="Methyltransf_25"/>
    <property type="match status" value="1"/>
</dbReference>
<evidence type="ECO:0000259" key="4">
    <source>
        <dbReference type="Pfam" id="PF13649"/>
    </source>
</evidence>
<dbReference type="Gene3D" id="3.40.50.150">
    <property type="entry name" value="Vaccinia Virus protein VP39"/>
    <property type="match status" value="1"/>
</dbReference>
<feature type="domain" description="Methyltransferase" evidence="4">
    <location>
        <begin position="56"/>
        <end position="153"/>
    </location>
</feature>
<keyword evidence="1 5" id="KW-0489">Methyltransferase</keyword>
<dbReference type="InterPro" id="IPR041698">
    <property type="entry name" value="Methyltransf_25"/>
</dbReference>
<dbReference type="EMBL" id="SJPH01000001">
    <property type="protein sequence ID" value="TWT49000.1"/>
    <property type="molecule type" value="Genomic_DNA"/>
</dbReference>
<keyword evidence="6" id="KW-1185">Reference proteome</keyword>
<dbReference type="EC" id="2.1.1.265" evidence="5"/>
<proteinExistence type="predicted"/>
<evidence type="ECO:0000313" key="6">
    <source>
        <dbReference type="Proteomes" id="UP000318995"/>
    </source>
</evidence>
<dbReference type="GO" id="GO:0032259">
    <property type="term" value="P:methylation"/>
    <property type="evidence" value="ECO:0007669"/>
    <property type="project" value="UniProtKB-KW"/>
</dbReference>
<reference evidence="5 6" key="1">
    <citation type="submission" date="2019-02" db="EMBL/GenBank/DDBJ databases">
        <title>Deep-cultivation of Planctomycetes and their phenomic and genomic characterization uncovers novel biology.</title>
        <authorList>
            <person name="Wiegand S."/>
            <person name="Jogler M."/>
            <person name="Boedeker C."/>
            <person name="Pinto D."/>
            <person name="Vollmers J."/>
            <person name="Rivas-Marin E."/>
            <person name="Kohn T."/>
            <person name="Peeters S.H."/>
            <person name="Heuer A."/>
            <person name="Rast P."/>
            <person name="Oberbeckmann S."/>
            <person name="Bunk B."/>
            <person name="Jeske O."/>
            <person name="Meyerdierks A."/>
            <person name="Storesund J.E."/>
            <person name="Kallscheuer N."/>
            <person name="Luecker S."/>
            <person name="Lage O.M."/>
            <person name="Pohl T."/>
            <person name="Merkel B.J."/>
            <person name="Hornburger P."/>
            <person name="Mueller R.-W."/>
            <person name="Bruemmer F."/>
            <person name="Labrenz M."/>
            <person name="Spormann A.M."/>
            <person name="Op Den Camp H."/>
            <person name="Overmann J."/>
            <person name="Amann R."/>
            <person name="Jetten M.S.M."/>
            <person name="Mascher T."/>
            <person name="Medema M.H."/>
            <person name="Devos D.P."/>
            <person name="Kaster A.-K."/>
            <person name="Ovreas L."/>
            <person name="Rohde M."/>
            <person name="Galperin M.Y."/>
            <person name="Jogler C."/>
        </authorList>
    </citation>
    <scope>NUCLEOTIDE SEQUENCE [LARGE SCALE GENOMIC DNA]</scope>
    <source>
        <strain evidence="5 6">Pla111</strain>
    </source>
</reference>
<dbReference type="CDD" id="cd02440">
    <property type="entry name" value="AdoMet_MTases"/>
    <property type="match status" value="1"/>
</dbReference>
<protein>
    <submittedName>
        <fullName evidence="5">Tellurite methyltransferase</fullName>
        <ecNumber evidence="5">2.1.1.265</ecNumber>
    </submittedName>
</protein>
<keyword evidence="2 5" id="KW-0808">Transferase</keyword>